<evidence type="ECO:0000313" key="2">
    <source>
        <dbReference type="Proteomes" id="UP000823201"/>
    </source>
</evidence>
<dbReference type="EMBL" id="JAFBEV010000022">
    <property type="protein sequence ID" value="MBM7658728.1"/>
    <property type="molecule type" value="Genomic_DNA"/>
</dbReference>
<reference evidence="1 2" key="1">
    <citation type="submission" date="2021-01" db="EMBL/GenBank/DDBJ databases">
        <title>Genomic Encyclopedia of Type Strains, Phase IV (KMG-IV): sequencing the most valuable type-strain genomes for metagenomic binning, comparative biology and taxonomic classification.</title>
        <authorList>
            <person name="Goeker M."/>
        </authorList>
    </citation>
    <scope>NUCLEOTIDE SEQUENCE [LARGE SCALE GENOMIC DNA]</scope>
    <source>
        <strain evidence="1 2">DSM 100968</strain>
    </source>
</reference>
<gene>
    <name evidence="1" type="ORF">JOC27_002190</name>
</gene>
<evidence type="ECO:0000313" key="1">
    <source>
        <dbReference type="EMBL" id="MBM7658728.1"/>
    </source>
</evidence>
<sequence>MNTAIITARDVNTFARLEEHPISIRKGGKAMIQFKFFACQVTIHFFRISPQQRYADDQRIQQLTNQLIDRRVCYNRRTW</sequence>
<comment type="caution">
    <text evidence="1">The sequence shown here is derived from an EMBL/GenBank/DDBJ whole genome shotgun (WGS) entry which is preliminary data.</text>
</comment>
<keyword evidence="2" id="KW-1185">Reference proteome</keyword>
<organism evidence="1 2">
    <name type="scientific">Sporolactobacillus spathodeae</name>
    <dbReference type="NCBI Taxonomy" id="1465502"/>
    <lineage>
        <taxon>Bacteria</taxon>
        <taxon>Bacillati</taxon>
        <taxon>Bacillota</taxon>
        <taxon>Bacilli</taxon>
        <taxon>Bacillales</taxon>
        <taxon>Sporolactobacillaceae</taxon>
        <taxon>Sporolactobacillus</taxon>
    </lineage>
</organism>
<proteinExistence type="predicted"/>
<dbReference type="RefSeq" id="WP_205007285.1">
    <property type="nucleotide sequence ID" value="NZ_CBCRXA010000007.1"/>
</dbReference>
<dbReference type="Proteomes" id="UP000823201">
    <property type="component" value="Unassembled WGS sequence"/>
</dbReference>
<name>A0ABS2QAA6_9BACL</name>
<protein>
    <submittedName>
        <fullName evidence="1">Peroxiredoxin family protein</fullName>
    </submittedName>
</protein>
<accession>A0ABS2QAA6</accession>